<evidence type="ECO:0000313" key="3">
    <source>
        <dbReference type="Proteomes" id="UP000297966"/>
    </source>
</evidence>
<dbReference type="AlphaFoldDB" id="A0A4Y9KZN3"/>
<evidence type="ECO:0000256" key="1">
    <source>
        <dbReference type="SAM" id="MobiDB-lite"/>
    </source>
</evidence>
<evidence type="ECO:0000313" key="2">
    <source>
        <dbReference type="EMBL" id="TFV36565.1"/>
    </source>
</evidence>
<accession>A0A4Y9KZN3</accession>
<proteinExistence type="predicted"/>
<name>A0A4Y9KZN3_9BRAD</name>
<protein>
    <submittedName>
        <fullName evidence="2">Uncharacterized protein</fullName>
    </submittedName>
</protein>
<keyword evidence="3" id="KW-1185">Reference proteome</keyword>
<comment type="caution">
    <text evidence="2">The sequence shown here is derived from an EMBL/GenBank/DDBJ whole genome shotgun (WGS) entry which is preliminary data.</text>
</comment>
<organism evidence="2 3">
    <name type="scientific">Bradyrhizobium niftali</name>
    <dbReference type="NCBI Taxonomy" id="2560055"/>
    <lineage>
        <taxon>Bacteria</taxon>
        <taxon>Pseudomonadati</taxon>
        <taxon>Pseudomonadota</taxon>
        <taxon>Alphaproteobacteria</taxon>
        <taxon>Hyphomicrobiales</taxon>
        <taxon>Nitrobacteraceae</taxon>
        <taxon>Bradyrhizobium</taxon>
    </lineage>
</organism>
<reference evidence="2 3" key="1">
    <citation type="submission" date="2019-03" db="EMBL/GenBank/DDBJ databases">
        <title>Bradyrhizobium diversity isolated from nodules of Chamaecrista fasciculata.</title>
        <authorList>
            <person name="Klepa M.S."/>
            <person name="Urquiaga M.O."/>
            <person name="Hungria M."/>
            <person name="Delamuta J.R."/>
        </authorList>
    </citation>
    <scope>NUCLEOTIDE SEQUENCE [LARGE SCALE GENOMIC DNA]</scope>
    <source>
        <strain evidence="2 3">CNPSo 3448</strain>
    </source>
</reference>
<dbReference type="Proteomes" id="UP000297966">
    <property type="component" value="Unassembled WGS sequence"/>
</dbReference>
<feature type="region of interest" description="Disordered" evidence="1">
    <location>
        <begin position="71"/>
        <end position="109"/>
    </location>
</feature>
<sequence>MREPSSARLGYAATPPAYTRLPSPCSRTPWSGGKRSEFSAGIRCAIEKGWPELHESGPHVRLLASRRAVSASVKQHYRHPRRQRRAGSNSEIRQCKTHRGFPSETRIYA</sequence>
<gene>
    <name evidence="2" type="ORF">E4K65_45160</name>
</gene>
<dbReference type="EMBL" id="SPQT01000064">
    <property type="protein sequence ID" value="TFV36565.1"/>
    <property type="molecule type" value="Genomic_DNA"/>
</dbReference>
<feature type="compositionally biased region" description="Basic residues" evidence="1">
    <location>
        <begin position="75"/>
        <end position="85"/>
    </location>
</feature>